<dbReference type="PROSITE" id="PS50837">
    <property type="entry name" value="NACHT"/>
    <property type="match status" value="1"/>
</dbReference>
<comment type="caution">
    <text evidence="5">The sequence shown here is derived from an EMBL/GenBank/DDBJ whole genome shotgun (WGS) entry which is preliminary data.</text>
</comment>
<dbReference type="Gene3D" id="2.130.10.10">
    <property type="entry name" value="YVTN repeat-like/Quinoprotein amine dehydrogenase"/>
    <property type="match status" value="2"/>
</dbReference>
<dbReference type="SUPFAM" id="SSF52540">
    <property type="entry name" value="P-loop containing nucleoside triphosphate hydrolases"/>
    <property type="match status" value="1"/>
</dbReference>
<keyword evidence="1 3" id="KW-0853">WD repeat</keyword>
<feature type="domain" description="NACHT" evidence="4">
    <location>
        <begin position="85"/>
        <end position="306"/>
    </location>
</feature>
<accession>A0AAD6IMF6</accession>
<feature type="repeat" description="WD" evidence="3">
    <location>
        <begin position="723"/>
        <end position="764"/>
    </location>
</feature>
<dbReference type="InterPro" id="IPR020472">
    <property type="entry name" value="WD40_PAC1"/>
</dbReference>
<dbReference type="Pfam" id="PF24883">
    <property type="entry name" value="NPHP3_N"/>
    <property type="match status" value="1"/>
</dbReference>
<dbReference type="SMART" id="SM00320">
    <property type="entry name" value="WD40"/>
    <property type="match status" value="3"/>
</dbReference>
<dbReference type="Pfam" id="PF22939">
    <property type="entry name" value="WHD_GPIID"/>
    <property type="match status" value="1"/>
</dbReference>
<dbReference type="Proteomes" id="UP001219568">
    <property type="component" value="Unassembled WGS sequence"/>
</dbReference>
<dbReference type="PRINTS" id="PR00320">
    <property type="entry name" value="GPROTEINBRPT"/>
</dbReference>
<dbReference type="CDD" id="cd00200">
    <property type="entry name" value="WD40"/>
    <property type="match status" value="1"/>
</dbReference>
<keyword evidence="2" id="KW-0677">Repeat</keyword>
<dbReference type="InterPro" id="IPR019775">
    <property type="entry name" value="WD40_repeat_CS"/>
</dbReference>
<organism evidence="5 6">
    <name type="scientific">Penicillium canescens</name>
    <dbReference type="NCBI Taxonomy" id="5083"/>
    <lineage>
        <taxon>Eukaryota</taxon>
        <taxon>Fungi</taxon>
        <taxon>Dikarya</taxon>
        <taxon>Ascomycota</taxon>
        <taxon>Pezizomycotina</taxon>
        <taxon>Eurotiomycetes</taxon>
        <taxon>Eurotiomycetidae</taxon>
        <taxon>Eurotiales</taxon>
        <taxon>Aspergillaceae</taxon>
        <taxon>Penicillium</taxon>
    </lineage>
</organism>
<evidence type="ECO:0000256" key="3">
    <source>
        <dbReference type="PROSITE-ProRule" id="PRU00221"/>
    </source>
</evidence>
<dbReference type="EMBL" id="JAQJZL010000001">
    <property type="protein sequence ID" value="KAJ6057038.1"/>
    <property type="molecule type" value="Genomic_DNA"/>
</dbReference>
<dbReference type="InterPro" id="IPR007111">
    <property type="entry name" value="NACHT_NTPase"/>
</dbReference>
<feature type="repeat" description="WD" evidence="3">
    <location>
        <begin position="639"/>
        <end position="671"/>
    </location>
</feature>
<evidence type="ECO:0000313" key="6">
    <source>
        <dbReference type="Proteomes" id="UP001219568"/>
    </source>
</evidence>
<dbReference type="InterPro" id="IPR015943">
    <property type="entry name" value="WD40/YVTN_repeat-like_dom_sf"/>
</dbReference>
<dbReference type="AlphaFoldDB" id="A0AAD6IMF6"/>
<dbReference type="PANTHER" id="PTHR10039">
    <property type="entry name" value="AMELOGENIN"/>
    <property type="match status" value="1"/>
</dbReference>
<feature type="repeat" description="WD" evidence="3">
    <location>
        <begin position="681"/>
        <end position="722"/>
    </location>
</feature>
<dbReference type="InterPro" id="IPR056884">
    <property type="entry name" value="NPHP3-like_N"/>
</dbReference>
<reference evidence="5" key="2">
    <citation type="submission" date="2023-01" db="EMBL/GenBank/DDBJ databases">
        <authorList>
            <person name="Petersen C."/>
        </authorList>
    </citation>
    <scope>NUCLEOTIDE SEQUENCE</scope>
    <source>
        <strain evidence="5">IBT 15450</strain>
    </source>
</reference>
<reference evidence="5" key="1">
    <citation type="journal article" date="2023" name="IMA Fungus">
        <title>Comparative genomic study of the Penicillium genus elucidates a diverse pangenome and 15 lateral gene transfer events.</title>
        <authorList>
            <person name="Petersen C."/>
            <person name="Sorensen T."/>
            <person name="Nielsen M.R."/>
            <person name="Sondergaard T.E."/>
            <person name="Sorensen J.L."/>
            <person name="Fitzpatrick D.A."/>
            <person name="Frisvad J.C."/>
            <person name="Nielsen K.L."/>
        </authorList>
    </citation>
    <scope>NUCLEOTIDE SEQUENCE</scope>
    <source>
        <strain evidence="5">IBT 15450</strain>
    </source>
</reference>
<dbReference type="FunFam" id="3.40.50.300:FF:001638">
    <property type="entry name" value="NACHT and WD40 domain protein"/>
    <property type="match status" value="1"/>
</dbReference>
<name>A0AAD6IMF6_PENCN</name>
<gene>
    <name evidence="5" type="ORF">N7460_000312</name>
</gene>
<dbReference type="Gene3D" id="3.40.50.300">
    <property type="entry name" value="P-loop containing nucleotide triphosphate hydrolases"/>
    <property type="match status" value="1"/>
</dbReference>
<evidence type="ECO:0000259" key="4">
    <source>
        <dbReference type="PROSITE" id="PS50837"/>
    </source>
</evidence>
<keyword evidence="6" id="KW-1185">Reference proteome</keyword>
<dbReference type="InterPro" id="IPR027417">
    <property type="entry name" value="P-loop_NTPase"/>
</dbReference>
<dbReference type="InterPro" id="IPR001680">
    <property type="entry name" value="WD40_rpt"/>
</dbReference>
<dbReference type="SUPFAM" id="SSF50978">
    <property type="entry name" value="WD40 repeat-like"/>
    <property type="match status" value="1"/>
</dbReference>
<evidence type="ECO:0000256" key="2">
    <source>
        <dbReference type="ARBA" id="ARBA00022737"/>
    </source>
</evidence>
<proteinExistence type="predicted"/>
<evidence type="ECO:0000256" key="1">
    <source>
        <dbReference type="ARBA" id="ARBA00022574"/>
    </source>
</evidence>
<sequence length="872" mass="98137">MASTISYGGPNSGFQAGVINGNVTAQFAQSETSLNQACLRDLRTTNPTDDKNRIKNMNGGLLKDSYCWILDNEEYRHWQNDRSSRLLWIRGDPGKGKTMLLCGVIEELTRSIGVTANISFFFCQATDLRINNATAVLRGLIYSLVEQQPSLLHHVRRRYDPAGKALFEDINAWNALSRIFTDILKDVDLRSTYLIIDALDECTTDLSLLLSLIAQEPPAHPKVKWIVSSRNWPDIEERLGTATQTAAISLELNGASISEAVNKLIWHKVKHLATTKQYKDETRDTICRYLSSNAQDTFLWVALVCQELDRTPRRHALKKLEAFPPRLNALYSRMFDQVLNSEDSELCKRILAVMSIVHRPLALDELASLIELPDELYKDIEDLSEIIAICGSFLTLNQHTIIFVHQSAKEFLLREARNTVFSEGKEAGQYAIFSRSLQAMHRTLRRDIFDIKFPGFPIEKVTQPSPNPLAAIQYACVYWVDHLRQGWCHKQDAVILDEGGCVDLFLQQKYLNWLEALSILGSISQGIVAMLKLEDLLQTHNKPLPLLHRVRDASRFIRYWRVAIESSPLQIYNSSLIFSPTKSITRKCYESEQPDWILNKPSAEENWNLCLHTLEGHDASWDKTIRIWDPINGQCLSTLKGHNNPVWSIDWSQDGCLLASASLDMTVKIWDPAIDQCKFTLSGHGGSVCSIAWSQDGSRLASASLDRILKIWDTTSGQCILSLEGHRGAVSTIAWSQDGNRLATASVDNSVRVWDSTTGYCELALPISSSFLRFDKIKLNHLHTSIGTFKIALTRPTPPHTSLSLPEQNGFGFSGDYSWISYNGLNLLWLPAEYRPESPSFSAVSGRTVVICCSSGRVVFLSLSEHNPISCF</sequence>
<dbReference type="InterPro" id="IPR036322">
    <property type="entry name" value="WD40_repeat_dom_sf"/>
</dbReference>
<dbReference type="PROSITE" id="PS00678">
    <property type="entry name" value="WD_REPEATS_1"/>
    <property type="match status" value="1"/>
</dbReference>
<evidence type="ECO:0000313" key="5">
    <source>
        <dbReference type="EMBL" id="KAJ6057038.1"/>
    </source>
</evidence>
<dbReference type="Pfam" id="PF00400">
    <property type="entry name" value="WD40"/>
    <property type="match status" value="3"/>
</dbReference>
<dbReference type="PANTHER" id="PTHR10039:SF14">
    <property type="entry name" value="NACHT DOMAIN-CONTAINING PROTEIN"/>
    <property type="match status" value="1"/>
</dbReference>
<protein>
    <recommendedName>
        <fullName evidence="4">NACHT domain-containing protein</fullName>
    </recommendedName>
</protein>
<dbReference type="PROSITE" id="PS50294">
    <property type="entry name" value="WD_REPEATS_REGION"/>
    <property type="match status" value="3"/>
</dbReference>
<dbReference type="PROSITE" id="PS50082">
    <property type="entry name" value="WD_REPEATS_2"/>
    <property type="match status" value="3"/>
</dbReference>
<dbReference type="InterPro" id="IPR054471">
    <property type="entry name" value="GPIID_WHD"/>
</dbReference>